<feature type="coiled-coil region" evidence="1">
    <location>
        <begin position="151"/>
        <end position="178"/>
    </location>
</feature>
<feature type="compositionally biased region" description="Polar residues" evidence="2">
    <location>
        <begin position="121"/>
        <end position="138"/>
    </location>
</feature>
<accession>M3B647</accession>
<organism evidence="3 4">
    <name type="scientific">Sphaerulina musiva (strain SO2202)</name>
    <name type="common">Poplar stem canker fungus</name>
    <name type="synonym">Septoria musiva</name>
    <dbReference type="NCBI Taxonomy" id="692275"/>
    <lineage>
        <taxon>Eukaryota</taxon>
        <taxon>Fungi</taxon>
        <taxon>Dikarya</taxon>
        <taxon>Ascomycota</taxon>
        <taxon>Pezizomycotina</taxon>
        <taxon>Dothideomycetes</taxon>
        <taxon>Dothideomycetidae</taxon>
        <taxon>Mycosphaerellales</taxon>
        <taxon>Mycosphaerellaceae</taxon>
        <taxon>Sphaerulina</taxon>
    </lineage>
</organism>
<dbReference type="STRING" id="692275.M3B647"/>
<dbReference type="RefSeq" id="XP_016763408.1">
    <property type="nucleotide sequence ID" value="XM_016904146.1"/>
</dbReference>
<feature type="region of interest" description="Disordered" evidence="2">
    <location>
        <begin position="207"/>
        <end position="236"/>
    </location>
</feature>
<gene>
    <name evidence="3" type="ORF">SEPMUDRAFT_147204</name>
</gene>
<dbReference type="OrthoDB" id="668540at2759"/>
<protein>
    <submittedName>
        <fullName evidence="3">Uncharacterized protein</fullName>
    </submittedName>
</protein>
<name>M3B647_SPHMS</name>
<evidence type="ECO:0000313" key="3">
    <source>
        <dbReference type="EMBL" id="EMF15287.1"/>
    </source>
</evidence>
<reference evidence="3 4" key="1">
    <citation type="journal article" date="2012" name="PLoS Pathog.">
        <title>Diverse lifestyles and strategies of plant pathogenesis encoded in the genomes of eighteen Dothideomycetes fungi.</title>
        <authorList>
            <person name="Ohm R.A."/>
            <person name="Feau N."/>
            <person name="Henrissat B."/>
            <person name="Schoch C.L."/>
            <person name="Horwitz B.A."/>
            <person name="Barry K.W."/>
            <person name="Condon B.J."/>
            <person name="Copeland A.C."/>
            <person name="Dhillon B."/>
            <person name="Glaser F."/>
            <person name="Hesse C.N."/>
            <person name="Kosti I."/>
            <person name="LaButti K."/>
            <person name="Lindquist E.A."/>
            <person name="Lucas S."/>
            <person name="Salamov A.A."/>
            <person name="Bradshaw R.E."/>
            <person name="Ciuffetti L."/>
            <person name="Hamelin R.C."/>
            <person name="Kema G.H.J."/>
            <person name="Lawrence C."/>
            <person name="Scott J.A."/>
            <person name="Spatafora J.W."/>
            <person name="Turgeon B.G."/>
            <person name="de Wit P.J.G.M."/>
            <person name="Zhong S."/>
            <person name="Goodwin S.B."/>
            <person name="Grigoriev I.V."/>
        </authorList>
    </citation>
    <scope>NUCLEOTIDE SEQUENCE [LARGE SCALE GENOMIC DNA]</scope>
    <source>
        <strain evidence="3 4">SO2202</strain>
    </source>
</reference>
<feature type="compositionally biased region" description="Polar residues" evidence="2">
    <location>
        <begin position="208"/>
        <end position="222"/>
    </location>
</feature>
<proteinExistence type="predicted"/>
<sequence>MGWLTLAYLQSGFPRTAAAMNLPLTTSRFANRAPPPQVPSFLLFLLPSSSFFPPPSKLQHFPPPRKSLPCTHHENLFLSPTTDCTSQRFGNMVQNNDDGEDLMAAIMAKIRLREADGAQVRATSPTGTDPYSGSTAPASHSADEDLTAHEVYRLQRELDRTKERMAQMNLQLDQSRLAQHTMQEAIGSPFPHARRLAANIPVPGLLSAGNQFSQPNDFSRTSRPFERSGYSNPSHS</sequence>
<dbReference type="EMBL" id="KB456261">
    <property type="protein sequence ID" value="EMF15287.1"/>
    <property type="molecule type" value="Genomic_DNA"/>
</dbReference>
<dbReference type="AlphaFoldDB" id="M3B647"/>
<dbReference type="HOGENOM" id="CLU_1176048_0_0_1"/>
<dbReference type="GeneID" id="27901283"/>
<keyword evidence="1" id="KW-0175">Coiled coil</keyword>
<feature type="region of interest" description="Disordered" evidence="2">
    <location>
        <begin position="116"/>
        <end position="147"/>
    </location>
</feature>
<keyword evidence="4" id="KW-1185">Reference proteome</keyword>
<evidence type="ECO:0000313" key="4">
    <source>
        <dbReference type="Proteomes" id="UP000016931"/>
    </source>
</evidence>
<evidence type="ECO:0000256" key="1">
    <source>
        <dbReference type="SAM" id="Coils"/>
    </source>
</evidence>
<evidence type="ECO:0000256" key="2">
    <source>
        <dbReference type="SAM" id="MobiDB-lite"/>
    </source>
</evidence>
<dbReference type="Proteomes" id="UP000016931">
    <property type="component" value="Unassembled WGS sequence"/>
</dbReference>